<gene>
    <name evidence="2" type="ORF">Anapl_01217</name>
</gene>
<name>R0K8S1_ANAPL</name>
<feature type="chain" id="PRO_5004354013" evidence="1">
    <location>
        <begin position="34"/>
        <end position="224"/>
    </location>
</feature>
<reference evidence="3" key="1">
    <citation type="journal article" date="2013" name="Nat. Genet.">
        <title>The duck genome and transcriptome provide insight into an avian influenza virus reservoir species.</title>
        <authorList>
            <person name="Huang Y."/>
            <person name="Li Y."/>
            <person name="Burt D.W."/>
            <person name="Chen H."/>
            <person name="Zhang Y."/>
            <person name="Qian W."/>
            <person name="Kim H."/>
            <person name="Gan S."/>
            <person name="Zhao Y."/>
            <person name="Li J."/>
            <person name="Yi K."/>
            <person name="Feng H."/>
            <person name="Zhu P."/>
            <person name="Li B."/>
            <person name="Liu Q."/>
            <person name="Fairley S."/>
            <person name="Magor K.E."/>
            <person name="Du Z."/>
            <person name="Hu X."/>
            <person name="Goodman L."/>
            <person name="Tafer H."/>
            <person name="Vignal A."/>
            <person name="Lee T."/>
            <person name="Kim K.W."/>
            <person name="Sheng Z."/>
            <person name="An Y."/>
            <person name="Searle S."/>
            <person name="Herrero J."/>
            <person name="Groenen M.A."/>
            <person name="Crooijmans R.P."/>
            <person name="Faraut T."/>
            <person name="Cai Q."/>
            <person name="Webster R.G."/>
            <person name="Aldridge J.R."/>
            <person name="Warren W.C."/>
            <person name="Bartschat S."/>
            <person name="Kehr S."/>
            <person name="Marz M."/>
            <person name="Stadler P.F."/>
            <person name="Smith J."/>
            <person name="Kraus R.H."/>
            <person name="Zhao Y."/>
            <person name="Ren L."/>
            <person name="Fei J."/>
            <person name="Morisson M."/>
            <person name="Kaiser P."/>
            <person name="Griffin D.K."/>
            <person name="Rao M."/>
            <person name="Pitel F."/>
            <person name="Wang J."/>
            <person name="Li N."/>
        </authorList>
    </citation>
    <scope>NUCLEOTIDE SEQUENCE [LARGE SCALE GENOMIC DNA]</scope>
</reference>
<organism evidence="2 3">
    <name type="scientific">Anas platyrhynchos</name>
    <name type="common">Mallard</name>
    <name type="synonym">Anas boschas</name>
    <dbReference type="NCBI Taxonomy" id="8839"/>
    <lineage>
        <taxon>Eukaryota</taxon>
        <taxon>Metazoa</taxon>
        <taxon>Chordata</taxon>
        <taxon>Craniata</taxon>
        <taxon>Vertebrata</taxon>
        <taxon>Euteleostomi</taxon>
        <taxon>Archelosauria</taxon>
        <taxon>Archosauria</taxon>
        <taxon>Dinosauria</taxon>
        <taxon>Saurischia</taxon>
        <taxon>Theropoda</taxon>
        <taxon>Coelurosauria</taxon>
        <taxon>Aves</taxon>
        <taxon>Neognathae</taxon>
        <taxon>Galloanserae</taxon>
        <taxon>Anseriformes</taxon>
        <taxon>Anatidae</taxon>
        <taxon>Anatinae</taxon>
        <taxon>Anas</taxon>
    </lineage>
</organism>
<accession>R0K8S1</accession>
<proteinExistence type="predicted"/>
<sequence length="224" mass="24935">MMGSPGNGAWGQGHALLLCISEVNILLVSPGHGHLPPCMLAALQAAILCMKNSGKEEVHSYHGEKAQPTPSSWSYPSNTFIADYAHQLLTHCASAVLPRSASLLYVYRRTDTRMCNKSSQISRSKICCRETQQLGFVGTISTMLSESITYKHITDMTKVSGCMAVQIDLLPINSKMITEHLETLDKYRKCSELSSQIKRDHARGKSKTSWFKLQFGSWMHRLTD</sequence>
<feature type="signal peptide" evidence="1">
    <location>
        <begin position="1"/>
        <end position="33"/>
    </location>
</feature>
<dbReference type="EMBL" id="KB742629">
    <property type="protein sequence ID" value="EOB06227.1"/>
    <property type="molecule type" value="Genomic_DNA"/>
</dbReference>
<evidence type="ECO:0000256" key="1">
    <source>
        <dbReference type="SAM" id="SignalP"/>
    </source>
</evidence>
<dbReference type="Proteomes" id="UP000296049">
    <property type="component" value="Unassembled WGS sequence"/>
</dbReference>
<evidence type="ECO:0000313" key="3">
    <source>
        <dbReference type="Proteomes" id="UP000296049"/>
    </source>
</evidence>
<dbReference type="AlphaFoldDB" id="R0K8S1"/>
<keyword evidence="3" id="KW-1185">Reference proteome</keyword>
<keyword evidence="1" id="KW-0732">Signal</keyword>
<evidence type="ECO:0000313" key="2">
    <source>
        <dbReference type="EMBL" id="EOB06227.1"/>
    </source>
</evidence>
<protein>
    <submittedName>
        <fullName evidence="2">Uncharacterized protein</fullName>
    </submittedName>
</protein>